<dbReference type="HOGENOM" id="CLU_1558440_0_0_9"/>
<gene>
    <name evidence="1" type="ORF">RUMHYD_00245</name>
</gene>
<organism evidence="1 2">
    <name type="scientific">Blautia hydrogenotrophica (strain DSM 10507 / JCM 14656 / S5a33)</name>
    <name type="common">Ruminococcus hydrogenotrophicus</name>
    <dbReference type="NCBI Taxonomy" id="476272"/>
    <lineage>
        <taxon>Bacteria</taxon>
        <taxon>Bacillati</taxon>
        <taxon>Bacillota</taxon>
        <taxon>Clostridia</taxon>
        <taxon>Lachnospirales</taxon>
        <taxon>Lachnospiraceae</taxon>
        <taxon>Blautia</taxon>
    </lineage>
</organism>
<dbReference type="SUPFAM" id="SSF52402">
    <property type="entry name" value="Adenine nucleotide alpha hydrolases-like"/>
    <property type="match status" value="1"/>
</dbReference>
<dbReference type="AlphaFoldDB" id="C0CHD1"/>
<feature type="non-terminal residue" evidence="1">
    <location>
        <position position="172"/>
    </location>
</feature>
<comment type="caution">
    <text evidence="1">The sequence shown here is derived from an EMBL/GenBank/DDBJ whole genome shotgun (WGS) entry which is preliminary data.</text>
</comment>
<keyword evidence="2" id="KW-1185">Reference proteome</keyword>
<dbReference type="Gene3D" id="3.40.50.620">
    <property type="entry name" value="HUPs"/>
    <property type="match status" value="1"/>
</dbReference>
<reference evidence="1 2" key="2">
    <citation type="submission" date="2009-02" db="EMBL/GenBank/DDBJ databases">
        <title>Draft genome sequence of Blautia hydrogenotrophica DSM 10507 (Ruminococcus hydrogenotrophicus DSM 10507).</title>
        <authorList>
            <person name="Sudarsanam P."/>
            <person name="Ley R."/>
            <person name="Guruge J."/>
            <person name="Turnbaugh P.J."/>
            <person name="Mahowald M."/>
            <person name="Liep D."/>
            <person name="Gordon J."/>
        </authorList>
    </citation>
    <scope>NUCLEOTIDE SEQUENCE [LARGE SCALE GENOMIC DNA]</scope>
    <source>
        <strain evidence="2">DSM 10507 / JCM 14656 / S5a33</strain>
    </source>
</reference>
<sequence length="172" mass="19373">MREPVIVINGFCERYQRRLEEMSGFFAGKAFENLIFLCRSDFSEDALKKLPARKVTVISCEVYDPQALLPVLEEKSGDAELIIFDSGYAGEELAVRLAYRKKGVSATKVKSYYEKDGRKYIEKSVYSNHMTGTFSVNKTPCCLSLAPGGVLGEILESQTEPKGFEFRVFKNP</sequence>
<evidence type="ECO:0000313" key="1">
    <source>
        <dbReference type="EMBL" id="EEG50851.1"/>
    </source>
</evidence>
<accession>C0CHD1</accession>
<dbReference type="PATRIC" id="fig|476272.21.peg.3251"/>
<reference evidence="1 2" key="1">
    <citation type="submission" date="2009-01" db="EMBL/GenBank/DDBJ databases">
        <authorList>
            <person name="Fulton L."/>
            <person name="Clifton S."/>
            <person name="Fulton B."/>
            <person name="Xu J."/>
            <person name="Minx P."/>
            <person name="Pepin K.H."/>
            <person name="Johnson M."/>
            <person name="Bhonagiri V."/>
            <person name="Nash W.E."/>
            <person name="Mardis E.R."/>
            <person name="Wilson R.K."/>
        </authorList>
    </citation>
    <scope>NUCLEOTIDE SEQUENCE [LARGE SCALE GENOMIC DNA]</scope>
    <source>
        <strain evidence="2">DSM 10507 / JCM 14656 / S5a33</strain>
    </source>
</reference>
<dbReference type="InterPro" id="IPR014729">
    <property type="entry name" value="Rossmann-like_a/b/a_fold"/>
</dbReference>
<evidence type="ECO:0000313" key="2">
    <source>
        <dbReference type="Proteomes" id="UP000003100"/>
    </source>
</evidence>
<proteinExistence type="predicted"/>
<protein>
    <submittedName>
        <fullName evidence="1">Uncharacterized protein</fullName>
    </submittedName>
</protein>
<dbReference type="EMBL" id="ACBZ01000006">
    <property type="protein sequence ID" value="EEG50851.1"/>
    <property type="molecule type" value="Genomic_DNA"/>
</dbReference>
<name>C0CHD1_BLAHS</name>
<dbReference type="Proteomes" id="UP000003100">
    <property type="component" value="Unassembled WGS sequence"/>
</dbReference>